<dbReference type="Proteomes" id="UP001472677">
    <property type="component" value="Unassembled WGS sequence"/>
</dbReference>
<accession>A0ABR2AQ81</accession>
<sequence>MKRVFKELIRSEQRKQSQREPPKQQDNSVGSCVNNDHAELWKEVENLKTDKIALMLELVKLRQFQETADNKMLRFKDRLQGMEKSRQQLLSPNNGDAQLIQPKENNQRVDEAGNMIEQVAEDGEPPMATDHMIVRYQPPKDETSKPVVIPSVSSQKRNESDNLSDGTKDFWMNIDFAKVLLDESHTPFIPLDLHGGGAWIRE</sequence>
<feature type="region of interest" description="Disordered" evidence="1">
    <location>
        <begin position="137"/>
        <end position="167"/>
    </location>
</feature>
<proteinExistence type="predicted"/>
<feature type="region of interest" description="Disordered" evidence="1">
    <location>
        <begin position="1"/>
        <end position="32"/>
    </location>
</feature>
<protein>
    <submittedName>
        <fullName evidence="2">Uncharacterized protein</fullName>
    </submittedName>
</protein>
<name>A0ABR2AQ81_9ROSI</name>
<feature type="compositionally biased region" description="Polar residues" evidence="1">
    <location>
        <begin position="151"/>
        <end position="165"/>
    </location>
</feature>
<gene>
    <name evidence="2" type="ORF">V6N12_073072</name>
</gene>
<evidence type="ECO:0000313" key="2">
    <source>
        <dbReference type="EMBL" id="KAK8495742.1"/>
    </source>
</evidence>
<feature type="compositionally biased region" description="Basic and acidic residues" evidence="1">
    <location>
        <begin position="1"/>
        <end position="23"/>
    </location>
</feature>
<evidence type="ECO:0000256" key="1">
    <source>
        <dbReference type="SAM" id="MobiDB-lite"/>
    </source>
</evidence>
<evidence type="ECO:0000313" key="3">
    <source>
        <dbReference type="Proteomes" id="UP001472677"/>
    </source>
</evidence>
<comment type="caution">
    <text evidence="2">The sequence shown here is derived from an EMBL/GenBank/DDBJ whole genome shotgun (WGS) entry which is preliminary data.</text>
</comment>
<dbReference type="EMBL" id="JBBPBM010000409">
    <property type="protein sequence ID" value="KAK8495742.1"/>
    <property type="molecule type" value="Genomic_DNA"/>
</dbReference>
<reference evidence="2 3" key="1">
    <citation type="journal article" date="2024" name="G3 (Bethesda)">
        <title>Genome assembly of Hibiscus sabdariffa L. provides insights into metabolisms of medicinal natural products.</title>
        <authorList>
            <person name="Kim T."/>
        </authorList>
    </citation>
    <scope>NUCLEOTIDE SEQUENCE [LARGE SCALE GENOMIC DNA]</scope>
    <source>
        <strain evidence="2">TK-2024</strain>
        <tissue evidence="2">Old leaves</tissue>
    </source>
</reference>
<organism evidence="2 3">
    <name type="scientific">Hibiscus sabdariffa</name>
    <name type="common">roselle</name>
    <dbReference type="NCBI Taxonomy" id="183260"/>
    <lineage>
        <taxon>Eukaryota</taxon>
        <taxon>Viridiplantae</taxon>
        <taxon>Streptophyta</taxon>
        <taxon>Embryophyta</taxon>
        <taxon>Tracheophyta</taxon>
        <taxon>Spermatophyta</taxon>
        <taxon>Magnoliopsida</taxon>
        <taxon>eudicotyledons</taxon>
        <taxon>Gunneridae</taxon>
        <taxon>Pentapetalae</taxon>
        <taxon>rosids</taxon>
        <taxon>malvids</taxon>
        <taxon>Malvales</taxon>
        <taxon>Malvaceae</taxon>
        <taxon>Malvoideae</taxon>
        <taxon>Hibiscus</taxon>
    </lineage>
</organism>
<keyword evidence="3" id="KW-1185">Reference proteome</keyword>